<keyword evidence="7 8" id="KW-0472">Membrane</keyword>
<feature type="transmembrane region" description="Helical" evidence="8">
    <location>
        <begin position="54"/>
        <end position="73"/>
    </location>
</feature>
<keyword evidence="6 8" id="KW-1133">Transmembrane helix</keyword>
<dbReference type="GO" id="GO:0016020">
    <property type="term" value="C:membrane"/>
    <property type="evidence" value="ECO:0007669"/>
    <property type="project" value="UniProtKB-SubCell"/>
</dbReference>
<accession>A0A250IST6</accession>
<feature type="transmembrane region" description="Helical" evidence="8">
    <location>
        <begin position="12"/>
        <end position="34"/>
    </location>
</feature>
<dbReference type="InterPro" id="IPR011701">
    <property type="entry name" value="MFS"/>
</dbReference>
<feature type="transmembrane region" description="Helical" evidence="8">
    <location>
        <begin position="352"/>
        <end position="376"/>
    </location>
</feature>
<comment type="subcellular location">
    <subcellularLocation>
        <location evidence="2">Membrane</location>
        <topology evidence="2">Multi-pass membrane protein</topology>
    </subcellularLocation>
</comment>
<dbReference type="InterPro" id="IPR005829">
    <property type="entry name" value="Sugar_transporter_CS"/>
</dbReference>
<comment type="similarity">
    <text evidence="3">Belongs to the major facilitator superfamily. TCR/Tet family.</text>
</comment>
<dbReference type="Proteomes" id="UP000217289">
    <property type="component" value="Chromosome"/>
</dbReference>
<keyword evidence="5 8" id="KW-0812">Transmembrane</keyword>
<feature type="transmembrane region" description="Helical" evidence="8">
    <location>
        <begin position="223"/>
        <end position="247"/>
    </location>
</feature>
<sequence>MPDPTPPETPRRAALVFIFVTVLLDILAMGMILPVLPRIVMGFMGGEPGRGAEVFGLFSTIWALMQFIFSPVLGALSDQYGRRRVILLSNTCMGLNYILLALAPSLGWLLLGRVVAGITSASISTASAYIADVTPSDKRAAGFGMLGAAIGVGFVLGPAMGGLLGGMDPRLPFWVAAGLSLGNAMYGLFVLPESLPIERRRRFEWRRANPVAALLRLRASGEVLGLATVHFLHNLAHTALPSVFVLYASYRFGWDERAVGLTLGGSGVFTMVIQGGLVKPVVNRLGERRTLMMGLSFGILGFATYGLATSPLVFCALGLPIMGLWGFFSPASQGLMTRRVPPSEQGQFQGTLSSLMGIAGMIGPALFTQTFAAAIAPERGVHQPGAPFLLASLLLVLALGLAVRATQPSREAVPTTSPVG</sequence>
<evidence type="ECO:0000313" key="11">
    <source>
        <dbReference type="Proteomes" id="UP000217289"/>
    </source>
</evidence>
<dbReference type="SUPFAM" id="SSF103473">
    <property type="entry name" value="MFS general substrate transporter"/>
    <property type="match status" value="1"/>
</dbReference>
<feature type="transmembrane region" description="Helical" evidence="8">
    <location>
        <begin position="259"/>
        <end position="278"/>
    </location>
</feature>
<dbReference type="Pfam" id="PF07690">
    <property type="entry name" value="MFS_1"/>
    <property type="match status" value="1"/>
</dbReference>
<dbReference type="InterPro" id="IPR001958">
    <property type="entry name" value="Tet-R_TetA/multi-R_MdtG-like"/>
</dbReference>
<dbReference type="PANTHER" id="PTHR23504:SF15">
    <property type="entry name" value="MAJOR FACILITATOR SUPERFAMILY (MFS) PROFILE DOMAIN-CONTAINING PROTEIN"/>
    <property type="match status" value="1"/>
</dbReference>
<reference evidence="10 11" key="1">
    <citation type="submission" date="2017-06" db="EMBL/GenBank/DDBJ databases">
        <authorList>
            <person name="Kim H.J."/>
            <person name="Triplett B.A."/>
        </authorList>
    </citation>
    <scope>NUCLEOTIDE SEQUENCE [LARGE SCALE GENOMIC DNA]</scope>
    <source>
        <strain evidence="10 11">DSM 14713</strain>
    </source>
</reference>
<dbReference type="PROSITE" id="PS50850">
    <property type="entry name" value="MFS"/>
    <property type="match status" value="1"/>
</dbReference>
<gene>
    <name evidence="10" type="ORF">MEBOL_007829</name>
</gene>
<evidence type="ECO:0000256" key="1">
    <source>
        <dbReference type="ARBA" id="ARBA00003279"/>
    </source>
</evidence>
<dbReference type="AlphaFoldDB" id="A0A250IST6"/>
<keyword evidence="11" id="KW-1185">Reference proteome</keyword>
<evidence type="ECO:0000259" key="9">
    <source>
        <dbReference type="PROSITE" id="PS50850"/>
    </source>
</evidence>
<comment type="function">
    <text evidence="1">Resistance to tetracycline by an active tetracycline efflux. This is an energy-dependent process that decreases the accumulation of the antibiotic in whole cells. This protein functions as a metal-tetracycline/H(+) antiporter.</text>
</comment>
<organism evidence="10 11">
    <name type="scientific">Melittangium boletus DSM 14713</name>
    <dbReference type="NCBI Taxonomy" id="1294270"/>
    <lineage>
        <taxon>Bacteria</taxon>
        <taxon>Pseudomonadati</taxon>
        <taxon>Myxococcota</taxon>
        <taxon>Myxococcia</taxon>
        <taxon>Myxococcales</taxon>
        <taxon>Cystobacterineae</taxon>
        <taxon>Archangiaceae</taxon>
        <taxon>Melittangium</taxon>
    </lineage>
</organism>
<evidence type="ECO:0000256" key="6">
    <source>
        <dbReference type="ARBA" id="ARBA00022989"/>
    </source>
</evidence>
<evidence type="ECO:0000313" key="10">
    <source>
        <dbReference type="EMBL" id="ATB34328.1"/>
    </source>
</evidence>
<dbReference type="InterPro" id="IPR036259">
    <property type="entry name" value="MFS_trans_sf"/>
</dbReference>
<evidence type="ECO:0000256" key="4">
    <source>
        <dbReference type="ARBA" id="ARBA00022448"/>
    </source>
</evidence>
<evidence type="ECO:0000256" key="2">
    <source>
        <dbReference type="ARBA" id="ARBA00004141"/>
    </source>
</evidence>
<evidence type="ECO:0000256" key="5">
    <source>
        <dbReference type="ARBA" id="ARBA00022692"/>
    </source>
</evidence>
<dbReference type="KEGG" id="mbd:MEBOL_007829"/>
<feature type="transmembrane region" description="Helical" evidence="8">
    <location>
        <begin position="388"/>
        <end position="406"/>
    </location>
</feature>
<evidence type="ECO:0000256" key="3">
    <source>
        <dbReference type="ARBA" id="ARBA00007520"/>
    </source>
</evidence>
<feature type="transmembrane region" description="Helical" evidence="8">
    <location>
        <begin position="290"/>
        <end position="307"/>
    </location>
</feature>
<dbReference type="OrthoDB" id="9812221at2"/>
<evidence type="ECO:0000256" key="8">
    <source>
        <dbReference type="SAM" id="Phobius"/>
    </source>
</evidence>
<proteinExistence type="inferred from homology"/>
<dbReference type="Gene3D" id="1.20.1250.20">
    <property type="entry name" value="MFS general substrate transporter like domains"/>
    <property type="match status" value="1"/>
</dbReference>
<dbReference type="RefSeq" id="WP_095982243.1">
    <property type="nucleotide sequence ID" value="NZ_CP022163.1"/>
</dbReference>
<dbReference type="EMBL" id="CP022163">
    <property type="protein sequence ID" value="ATB34328.1"/>
    <property type="molecule type" value="Genomic_DNA"/>
</dbReference>
<feature type="transmembrane region" description="Helical" evidence="8">
    <location>
        <begin position="171"/>
        <end position="191"/>
    </location>
</feature>
<dbReference type="PRINTS" id="PR01035">
    <property type="entry name" value="TCRTETA"/>
</dbReference>
<dbReference type="GO" id="GO:0022857">
    <property type="term" value="F:transmembrane transporter activity"/>
    <property type="evidence" value="ECO:0007669"/>
    <property type="project" value="InterPro"/>
</dbReference>
<keyword evidence="4" id="KW-0813">Transport</keyword>
<protein>
    <submittedName>
        <fullName evidence="10">Tetracycline resistance MFS efflux pump</fullName>
    </submittedName>
</protein>
<dbReference type="InterPro" id="IPR020846">
    <property type="entry name" value="MFS_dom"/>
</dbReference>
<dbReference type="PROSITE" id="PS00216">
    <property type="entry name" value="SUGAR_TRANSPORT_1"/>
    <property type="match status" value="1"/>
</dbReference>
<dbReference type="CDD" id="cd17388">
    <property type="entry name" value="MFS_TetA"/>
    <property type="match status" value="1"/>
</dbReference>
<dbReference type="PANTHER" id="PTHR23504">
    <property type="entry name" value="MAJOR FACILITATOR SUPERFAMILY DOMAIN-CONTAINING PROTEIN 10"/>
    <property type="match status" value="1"/>
</dbReference>
<evidence type="ECO:0000256" key="7">
    <source>
        <dbReference type="ARBA" id="ARBA00023136"/>
    </source>
</evidence>
<feature type="transmembrane region" description="Helical" evidence="8">
    <location>
        <begin position="85"/>
        <end position="104"/>
    </location>
</feature>
<name>A0A250IST6_9BACT</name>
<feature type="transmembrane region" description="Helical" evidence="8">
    <location>
        <begin position="110"/>
        <end position="131"/>
    </location>
</feature>
<feature type="transmembrane region" description="Helical" evidence="8">
    <location>
        <begin position="143"/>
        <end position="165"/>
    </location>
</feature>
<feature type="domain" description="Major facilitator superfamily (MFS) profile" evidence="9">
    <location>
        <begin position="14"/>
        <end position="410"/>
    </location>
</feature>